<dbReference type="InterPro" id="IPR037272">
    <property type="entry name" value="SNS_sf"/>
</dbReference>
<feature type="transmembrane region" description="Helical" evidence="18">
    <location>
        <begin position="56"/>
        <end position="74"/>
    </location>
</feature>
<dbReference type="GO" id="GO:0046872">
    <property type="term" value="F:metal ion binding"/>
    <property type="evidence" value="ECO:0007669"/>
    <property type="project" value="UniProtKB-KW"/>
</dbReference>
<feature type="transmembrane region" description="Helical" evidence="18">
    <location>
        <begin position="409"/>
        <end position="438"/>
    </location>
</feature>
<keyword evidence="3 16" id="KW-0813">Transport</keyword>
<evidence type="ECO:0000313" key="20">
    <source>
        <dbReference type="Proteomes" id="UP000677054"/>
    </source>
</evidence>
<evidence type="ECO:0000256" key="5">
    <source>
        <dbReference type="ARBA" id="ARBA00022847"/>
    </source>
</evidence>
<evidence type="ECO:0000256" key="16">
    <source>
        <dbReference type="RuleBase" id="RU003732"/>
    </source>
</evidence>
<dbReference type="OrthoDB" id="6581954at2759"/>
<dbReference type="EMBL" id="LR899668">
    <property type="protein sequence ID" value="CAD7241577.1"/>
    <property type="molecule type" value="Genomic_DNA"/>
</dbReference>
<dbReference type="EMBL" id="CAJPEV010000151">
    <property type="protein sequence ID" value="CAG0881434.1"/>
    <property type="molecule type" value="Genomic_DNA"/>
</dbReference>
<dbReference type="PANTHER" id="PTHR11616">
    <property type="entry name" value="SODIUM/CHLORIDE DEPENDENT TRANSPORTER"/>
    <property type="match status" value="1"/>
</dbReference>
<dbReference type="Proteomes" id="UP000677054">
    <property type="component" value="Unassembled WGS sequence"/>
</dbReference>
<evidence type="ECO:0000256" key="11">
    <source>
        <dbReference type="ARBA" id="ARBA00023180"/>
    </source>
</evidence>
<evidence type="ECO:0000256" key="2">
    <source>
        <dbReference type="ARBA" id="ARBA00006459"/>
    </source>
</evidence>
<evidence type="ECO:0000256" key="18">
    <source>
        <dbReference type="SAM" id="Phobius"/>
    </source>
</evidence>
<feature type="binding site" evidence="14">
    <location>
        <position position="324"/>
    </location>
    <ligand>
        <name>Na(+)</name>
        <dbReference type="ChEBI" id="CHEBI:29101"/>
        <label>1</label>
    </ligand>
</feature>
<keyword evidence="12" id="KW-0739">Sodium transport</keyword>
<evidence type="ECO:0000256" key="9">
    <source>
        <dbReference type="ARBA" id="ARBA00023065"/>
    </source>
</evidence>
<feature type="region of interest" description="Disordered" evidence="17">
    <location>
        <begin position="22"/>
        <end position="44"/>
    </location>
</feature>
<feature type="transmembrane region" description="Helical" evidence="18">
    <location>
        <begin position="350"/>
        <end position="375"/>
    </location>
</feature>
<dbReference type="PROSITE" id="PS00610">
    <property type="entry name" value="NA_NEUROTRAN_SYMP_1"/>
    <property type="match status" value="1"/>
</dbReference>
<keyword evidence="20" id="KW-1185">Reference proteome</keyword>
<gene>
    <name evidence="19" type="ORF">DSTB1V02_LOCUS1565</name>
</gene>
<feature type="transmembrane region" description="Helical" evidence="18">
    <location>
        <begin position="450"/>
        <end position="474"/>
    </location>
</feature>
<dbReference type="SUPFAM" id="SSF161070">
    <property type="entry name" value="SNF-like"/>
    <property type="match status" value="1"/>
</dbReference>
<feature type="transmembrane region" description="Helical" evidence="18">
    <location>
        <begin position="480"/>
        <end position="502"/>
    </location>
</feature>
<evidence type="ECO:0000256" key="8">
    <source>
        <dbReference type="ARBA" id="ARBA00023053"/>
    </source>
</evidence>
<accession>A0A7R9A0L4</accession>
<keyword evidence="4 16" id="KW-0812">Transmembrane</keyword>
<protein>
    <recommendedName>
        <fullName evidence="16">Transporter</fullName>
    </recommendedName>
</protein>
<keyword evidence="14" id="KW-0479">Metal-binding</keyword>
<proteinExistence type="inferred from homology"/>
<evidence type="ECO:0000256" key="17">
    <source>
        <dbReference type="SAM" id="MobiDB-lite"/>
    </source>
</evidence>
<evidence type="ECO:0000256" key="7">
    <source>
        <dbReference type="ARBA" id="ARBA00022989"/>
    </source>
</evidence>
<evidence type="ECO:0000256" key="4">
    <source>
        <dbReference type="ARBA" id="ARBA00022692"/>
    </source>
</evidence>
<feature type="transmembrane region" description="Helical" evidence="18">
    <location>
        <begin position="575"/>
        <end position="603"/>
    </location>
</feature>
<dbReference type="GO" id="GO:0005886">
    <property type="term" value="C:plasma membrane"/>
    <property type="evidence" value="ECO:0007669"/>
    <property type="project" value="TreeGrafter"/>
</dbReference>
<comment type="subcellular location">
    <subcellularLocation>
        <location evidence="1">Membrane</location>
        <topology evidence="1">Multi-pass membrane protein</topology>
    </subcellularLocation>
</comment>
<evidence type="ECO:0000256" key="15">
    <source>
        <dbReference type="PIRSR" id="PIRSR600175-2"/>
    </source>
</evidence>
<evidence type="ECO:0000256" key="6">
    <source>
        <dbReference type="ARBA" id="ARBA00022970"/>
    </source>
</evidence>
<dbReference type="AlphaFoldDB" id="A0A7R9A0L4"/>
<feature type="binding site" evidence="14">
    <location>
        <position position="64"/>
    </location>
    <ligand>
        <name>Na(+)</name>
        <dbReference type="ChEBI" id="CHEBI:29101"/>
        <label>1</label>
    </ligand>
</feature>
<evidence type="ECO:0000313" key="19">
    <source>
        <dbReference type="EMBL" id="CAD7241577.1"/>
    </source>
</evidence>
<feature type="transmembrane region" description="Helical" evidence="18">
    <location>
        <begin position="243"/>
        <end position="262"/>
    </location>
</feature>
<evidence type="ECO:0000256" key="13">
    <source>
        <dbReference type="ARBA" id="ARBA00037785"/>
    </source>
</evidence>
<name>A0A7R9A0L4_9CRUS</name>
<sequence>MGLAQQLLSESTAIQLECIPNEDGSDTSSTSNENAGEAQVKDKNGERGNWSGKLDFFFSCVGFAVGLGSIWRFPYLCYRSGGGAFLIPYFIFLVLCASPLYMLELAFGQFANQGPITIWTISPLFKGLGFGMVMISGIVCIYYNVIITYAIYYMYLTFSASLPWATCSGWWNSEQCASGAGNETYGLMGNVTLPFEESKYESISSASELALMQRVPASEEFWMKFVLQLSPGIHDLGEVRLELMITLVVAWIIICACLFKGVKTSGKVVYFSVTFPYVVLIMLLVRGLTLPGAFDGIVYYLHPRWEQLRNFKVWGDAATQIFYSVGPAWGGLLTMASYNRFHHDFNREALIVPIINCVISVLAGFIVFAVIGFMAKETGSPIEKVVSQGPGLAFIVYPEAVSRLPISPLWAFLFFSMLFSVGLGSQFGLFECVISAVVDEFPRLRPHKSLFMFLMCCVLLLLGIPCVMQGGMYVLTLMDWYSVAFSLMIISFFEAIVIAWVYGEETFPFPLQTVKEMEFLQRADRFAEDMKLMVGRPPSAWLKFCWKFITPGCILFLLIFTFVNHTPVTYNDYEYPTWAIILGWVMALCSLVPIPAVALFQIFKAKGSLKARLIATIRPSPQWGPSLAENRLHYKESIKENPAHFPQIHVAGLDTYEGTKASDETEQLIFNPKPKSASLSWKGEETEPVSPSHVRVLRARIRSAV</sequence>
<keyword evidence="11" id="KW-0325">Glycoprotein</keyword>
<dbReference type="PRINTS" id="PR00176">
    <property type="entry name" value="NANEUSMPORT"/>
</dbReference>
<dbReference type="Pfam" id="PF00209">
    <property type="entry name" value="SNF"/>
    <property type="match status" value="2"/>
</dbReference>
<evidence type="ECO:0000256" key="14">
    <source>
        <dbReference type="PIRSR" id="PIRSR600175-1"/>
    </source>
</evidence>
<dbReference type="PROSITE" id="PS50267">
    <property type="entry name" value="NA_NEUROTRAN_SYMP_3"/>
    <property type="match status" value="1"/>
</dbReference>
<keyword evidence="6" id="KW-0029">Amino-acid transport</keyword>
<feature type="transmembrane region" description="Helical" evidence="18">
    <location>
        <begin position="321"/>
        <end position="338"/>
    </location>
</feature>
<feature type="binding site" evidence="14">
    <location>
        <position position="425"/>
    </location>
    <ligand>
        <name>Na(+)</name>
        <dbReference type="ChEBI" id="CHEBI:29101"/>
        <label>1</label>
    </ligand>
</feature>
<dbReference type="GO" id="GO:0089718">
    <property type="term" value="P:amino acid import across plasma membrane"/>
    <property type="evidence" value="ECO:0007669"/>
    <property type="project" value="TreeGrafter"/>
</dbReference>
<dbReference type="PANTHER" id="PTHR11616:SF321">
    <property type="entry name" value="SODIUM-DEPENDENT NUTRIENT AMINO ACID TRANSPORTER 1-RELATED"/>
    <property type="match status" value="1"/>
</dbReference>
<keyword evidence="9" id="KW-0406">Ion transport</keyword>
<feature type="transmembrane region" description="Helical" evidence="18">
    <location>
        <begin position="86"/>
        <end position="107"/>
    </location>
</feature>
<organism evidence="19">
    <name type="scientific">Darwinula stevensoni</name>
    <dbReference type="NCBI Taxonomy" id="69355"/>
    <lineage>
        <taxon>Eukaryota</taxon>
        <taxon>Metazoa</taxon>
        <taxon>Ecdysozoa</taxon>
        <taxon>Arthropoda</taxon>
        <taxon>Crustacea</taxon>
        <taxon>Oligostraca</taxon>
        <taxon>Ostracoda</taxon>
        <taxon>Podocopa</taxon>
        <taxon>Podocopida</taxon>
        <taxon>Darwinulocopina</taxon>
        <taxon>Darwinuloidea</taxon>
        <taxon>Darwinulidae</taxon>
        <taxon>Darwinula</taxon>
    </lineage>
</organism>
<keyword evidence="10 18" id="KW-0472">Membrane</keyword>
<evidence type="ECO:0000256" key="3">
    <source>
        <dbReference type="ARBA" id="ARBA00022448"/>
    </source>
</evidence>
<keyword evidence="5 16" id="KW-0769">Symport</keyword>
<dbReference type="InterPro" id="IPR000175">
    <property type="entry name" value="Na/ntran_symport"/>
</dbReference>
<feature type="transmembrane region" description="Helical" evidence="18">
    <location>
        <begin position="128"/>
        <end position="155"/>
    </location>
</feature>
<feature type="disulfide bond" evidence="15">
    <location>
        <begin position="167"/>
        <end position="176"/>
    </location>
</feature>
<keyword evidence="8 14" id="KW-0915">Sodium</keyword>
<comment type="similarity">
    <text evidence="2 16">Belongs to the sodium:neurotransmitter symporter (SNF) (TC 2.A.22) family.</text>
</comment>
<evidence type="ECO:0000256" key="10">
    <source>
        <dbReference type="ARBA" id="ARBA00023136"/>
    </source>
</evidence>
<dbReference type="GO" id="GO:0005283">
    <property type="term" value="F:amino acid:sodium symporter activity"/>
    <property type="evidence" value="ECO:0007669"/>
    <property type="project" value="TreeGrafter"/>
</dbReference>
<comment type="function">
    <text evidence="13">Unusual broad substrate spectrum amino acid:sodium cotransporter that promotes absorption of the D isomers of essential amino acids. Neutral amino acids are the preferred substrates, especially methionine and phenylalanine.</text>
</comment>
<keyword evidence="7 18" id="KW-1133">Transmembrane helix</keyword>
<feature type="binding site" evidence="14">
    <location>
        <position position="65"/>
    </location>
    <ligand>
        <name>Na(+)</name>
        <dbReference type="ChEBI" id="CHEBI:29101"/>
        <label>1</label>
    </ligand>
</feature>
<keyword evidence="15" id="KW-1015">Disulfide bond</keyword>
<feature type="binding site" evidence="14">
    <location>
        <position position="356"/>
    </location>
    <ligand>
        <name>Na(+)</name>
        <dbReference type="ChEBI" id="CHEBI:29101"/>
        <label>1</label>
    </ligand>
</feature>
<feature type="transmembrane region" description="Helical" evidence="18">
    <location>
        <begin position="540"/>
        <end position="563"/>
    </location>
</feature>
<feature type="binding site" evidence="14">
    <location>
        <position position="62"/>
    </location>
    <ligand>
        <name>Na(+)</name>
        <dbReference type="ChEBI" id="CHEBI:29101"/>
        <label>1</label>
    </ligand>
</feature>
<evidence type="ECO:0000256" key="1">
    <source>
        <dbReference type="ARBA" id="ARBA00004141"/>
    </source>
</evidence>
<reference evidence="19" key="1">
    <citation type="submission" date="2020-11" db="EMBL/GenBank/DDBJ databases">
        <authorList>
            <person name="Tran Van P."/>
        </authorList>
    </citation>
    <scope>NUCLEOTIDE SEQUENCE</scope>
</reference>
<evidence type="ECO:0000256" key="12">
    <source>
        <dbReference type="ARBA" id="ARBA00023201"/>
    </source>
</evidence>
<feature type="transmembrane region" description="Helical" evidence="18">
    <location>
        <begin position="274"/>
        <end position="301"/>
    </location>
</feature>